<evidence type="ECO:0000256" key="5">
    <source>
        <dbReference type="ARBA" id="ARBA00022692"/>
    </source>
</evidence>
<dbReference type="InterPro" id="IPR032675">
    <property type="entry name" value="LRR_dom_sf"/>
</dbReference>
<keyword evidence="4" id="KW-0433">Leucine-rich repeat</keyword>
<dbReference type="InterPro" id="IPR001611">
    <property type="entry name" value="Leu-rich_rpt"/>
</dbReference>
<dbReference type="PANTHER" id="PTHR48052:SF29">
    <property type="entry name" value="PROTEIN KINASE DOMAIN-CONTAINING PROTEIN"/>
    <property type="match status" value="1"/>
</dbReference>
<dbReference type="AlphaFoldDB" id="A0A9Q1QFQ7"/>
<evidence type="ECO:0000256" key="8">
    <source>
        <dbReference type="ARBA" id="ARBA00022989"/>
    </source>
</evidence>
<evidence type="ECO:0000256" key="11">
    <source>
        <dbReference type="ARBA" id="ARBA00023180"/>
    </source>
</evidence>
<dbReference type="FunFam" id="1.10.510.10:FF:000431">
    <property type="entry name" value="Putative inactive leucine-rich repeat receptor-like protein kinase"/>
    <property type="match status" value="1"/>
</dbReference>
<dbReference type="EMBL" id="JAKOGI010000185">
    <property type="protein sequence ID" value="KAJ8440713.1"/>
    <property type="molecule type" value="Genomic_DNA"/>
</dbReference>
<proteinExistence type="inferred from homology"/>
<comment type="subcellular location">
    <subcellularLocation>
        <location evidence="1">Cell membrane</location>
        <topology evidence="1">Single-pass type I membrane protein</topology>
    </subcellularLocation>
</comment>
<dbReference type="FunFam" id="3.80.10.10:FF:000413">
    <property type="entry name" value="Inactive leucine-rich repeat receptor-like protein kinase"/>
    <property type="match status" value="1"/>
</dbReference>
<gene>
    <name evidence="15" type="ORF">Cgig2_005444</name>
</gene>
<keyword evidence="8 12" id="KW-1133">Transmembrane helix</keyword>
<dbReference type="FunFam" id="3.30.200.20:FF:000285">
    <property type="entry name" value="Putative inactive leucine-rich repeat receptor-like protein kinase"/>
    <property type="match status" value="1"/>
</dbReference>
<keyword evidence="10" id="KW-0675">Receptor</keyword>
<dbReference type="Gene3D" id="1.10.510.10">
    <property type="entry name" value="Transferase(Phosphotransferase) domain 1"/>
    <property type="match status" value="1"/>
</dbReference>
<feature type="signal peptide" evidence="13">
    <location>
        <begin position="1"/>
        <end position="26"/>
    </location>
</feature>
<evidence type="ECO:0000256" key="6">
    <source>
        <dbReference type="ARBA" id="ARBA00022729"/>
    </source>
</evidence>
<dbReference type="Proteomes" id="UP001153076">
    <property type="component" value="Unassembled WGS sequence"/>
</dbReference>
<dbReference type="SUPFAM" id="SSF56112">
    <property type="entry name" value="Protein kinase-like (PK-like)"/>
    <property type="match status" value="1"/>
</dbReference>
<dbReference type="SUPFAM" id="SSF52058">
    <property type="entry name" value="L domain-like"/>
    <property type="match status" value="1"/>
</dbReference>
<evidence type="ECO:0000256" key="3">
    <source>
        <dbReference type="ARBA" id="ARBA00022475"/>
    </source>
</evidence>
<keyword evidence="6 13" id="KW-0732">Signal</keyword>
<evidence type="ECO:0000313" key="16">
    <source>
        <dbReference type="Proteomes" id="UP001153076"/>
    </source>
</evidence>
<dbReference type="GO" id="GO:0004674">
    <property type="term" value="F:protein serine/threonine kinase activity"/>
    <property type="evidence" value="ECO:0007669"/>
    <property type="project" value="UniProtKB-EC"/>
</dbReference>
<keyword evidence="7" id="KW-0677">Repeat</keyword>
<keyword evidence="11" id="KW-0325">Glycoprotein</keyword>
<dbReference type="InterPro" id="IPR011009">
    <property type="entry name" value="Kinase-like_dom_sf"/>
</dbReference>
<evidence type="ECO:0000259" key="14">
    <source>
        <dbReference type="PROSITE" id="PS50011"/>
    </source>
</evidence>
<feature type="chain" id="PRO_5040197104" description="Protein kinase domain-containing protein" evidence="13">
    <location>
        <begin position="27"/>
        <end position="774"/>
    </location>
</feature>
<evidence type="ECO:0000256" key="13">
    <source>
        <dbReference type="SAM" id="SignalP"/>
    </source>
</evidence>
<evidence type="ECO:0000256" key="7">
    <source>
        <dbReference type="ARBA" id="ARBA00022737"/>
    </source>
</evidence>
<evidence type="ECO:0000256" key="4">
    <source>
        <dbReference type="ARBA" id="ARBA00022614"/>
    </source>
</evidence>
<dbReference type="PROSITE" id="PS51450">
    <property type="entry name" value="LRR"/>
    <property type="match status" value="1"/>
</dbReference>
<reference evidence="15" key="1">
    <citation type="submission" date="2022-04" db="EMBL/GenBank/DDBJ databases">
        <title>Carnegiea gigantea Genome sequencing and assembly v2.</title>
        <authorList>
            <person name="Copetti D."/>
            <person name="Sanderson M.J."/>
            <person name="Burquez A."/>
            <person name="Wojciechowski M.F."/>
        </authorList>
    </citation>
    <scope>NUCLEOTIDE SEQUENCE</scope>
    <source>
        <strain evidence="15">SGP5-SGP5p</strain>
        <tissue evidence="15">Aerial part</tissue>
    </source>
</reference>
<feature type="domain" description="Protein kinase" evidence="14">
    <location>
        <begin position="477"/>
        <end position="750"/>
    </location>
</feature>
<evidence type="ECO:0000256" key="10">
    <source>
        <dbReference type="ARBA" id="ARBA00023170"/>
    </source>
</evidence>
<dbReference type="GO" id="GO:0005524">
    <property type="term" value="F:ATP binding"/>
    <property type="evidence" value="ECO:0007669"/>
    <property type="project" value="InterPro"/>
</dbReference>
<evidence type="ECO:0000256" key="9">
    <source>
        <dbReference type="ARBA" id="ARBA00023136"/>
    </source>
</evidence>
<protein>
    <recommendedName>
        <fullName evidence="14">Protein kinase domain-containing protein</fullName>
    </recommendedName>
</protein>
<keyword evidence="16" id="KW-1185">Reference proteome</keyword>
<name>A0A9Q1QFQ7_9CARY</name>
<evidence type="ECO:0000256" key="12">
    <source>
        <dbReference type="SAM" id="Phobius"/>
    </source>
</evidence>
<dbReference type="GO" id="GO:0005886">
    <property type="term" value="C:plasma membrane"/>
    <property type="evidence" value="ECO:0007669"/>
    <property type="project" value="UniProtKB-SubCell"/>
</dbReference>
<dbReference type="Gene3D" id="3.80.10.10">
    <property type="entry name" value="Ribonuclease Inhibitor"/>
    <property type="match status" value="2"/>
</dbReference>
<evidence type="ECO:0000256" key="1">
    <source>
        <dbReference type="ARBA" id="ARBA00004251"/>
    </source>
</evidence>
<accession>A0A9Q1QFQ7</accession>
<dbReference type="Pfam" id="PF23598">
    <property type="entry name" value="LRR_14"/>
    <property type="match status" value="1"/>
</dbReference>
<comment type="caution">
    <text evidence="15">The sequence shown here is derived from an EMBL/GenBank/DDBJ whole genome shotgun (WGS) entry which is preliminary data.</text>
</comment>
<keyword evidence="3" id="KW-1003">Cell membrane</keyword>
<organism evidence="15 16">
    <name type="scientific">Carnegiea gigantea</name>
    <dbReference type="NCBI Taxonomy" id="171969"/>
    <lineage>
        <taxon>Eukaryota</taxon>
        <taxon>Viridiplantae</taxon>
        <taxon>Streptophyta</taxon>
        <taxon>Embryophyta</taxon>
        <taxon>Tracheophyta</taxon>
        <taxon>Spermatophyta</taxon>
        <taxon>Magnoliopsida</taxon>
        <taxon>eudicotyledons</taxon>
        <taxon>Gunneridae</taxon>
        <taxon>Pentapetalae</taxon>
        <taxon>Caryophyllales</taxon>
        <taxon>Cactineae</taxon>
        <taxon>Cactaceae</taxon>
        <taxon>Cactoideae</taxon>
        <taxon>Echinocereeae</taxon>
        <taxon>Carnegiea</taxon>
    </lineage>
</organism>
<dbReference type="Pfam" id="PF07714">
    <property type="entry name" value="PK_Tyr_Ser-Thr"/>
    <property type="match status" value="1"/>
</dbReference>
<dbReference type="InterPro" id="IPR001245">
    <property type="entry name" value="Ser-Thr/Tyr_kinase_cat_dom"/>
</dbReference>
<keyword evidence="5 12" id="KW-0812">Transmembrane</keyword>
<dbReference type="PANTHER" id="PTHR48052">
    <property type="entry name" value="UNNAMED PRODUCT"/>
    <property type="match status" value="1"/>
</dbReference>
<evidence type="ECO:0000256" key="2">
    <source>
        <dbReference type="ARBA" id="ARBA00009592"/>
    </source>
</evidence>
<comment type="similarity">
    <text evidence="2">Belongs to the RLP family.</text>
</comment>
<dbReference type="OrthoDB" id="676979at2759"/>
<dbReference type="Gene3D" id="3.30.200.20">
    <property type="entry name" value="Phosphorylase Kinase, domain 1"/>
    <property type="match status" value="1"/>
</dbReference>
<dbReference type="InterPro" id="IPR000719">
    <property type="entry name" value="Prot_kinase_dom"/>
</dbReference>
<evidence type="ECO:0000313" key="15">
    <source>
        <dbReference type="EMBL" id="KAJ8440713.1"/>
    </source>
</evidence>
<dbReference type="PROSITE" id="PS50011">
    <property type="entry name" value="PROTEIN_KINASE_DOM"/>
    <property type="match status" value="1"/>
</dbReference>
<feature type="transmembrane region" description="Helical" evidence="12">
    <location>
        <begin position="392"/>
        <end position="416"/>
    </location>
</feature>
<dbReference type="InterPro" id="IPR055414">
    <property type="entry name" value="LRR_R13L4/SHOC2-like"/>
</dbReference>
<sequence>MAKNPLPISLFLLFFTILMQTRLSNQLQESQAQAFLIIQQILNFPRSLNSLDQRRSIDFCNIEPAPYLTIVCYEENITQIHTSWLNGFGPVSGNFSMEALFHALAALPNLKVLSLVSQGLWGPIPSTIGNLTSLEILNLSSNYLNGTIPSELLALKNLQTIILDHNKFSGYLPSWIGSVSGLTALSLKNNSLNGSLPSSLSRLENLRILQLSMNHFIGEVPHLSNLTNLQVLDLGYNFLGPNFPALNNKLVTLILRKNKFRFGLTESLTSFYQLQKLDVSSNEFVGRFPISLLSLPLIGYLNIAENKFHGMLLENMTCGAHLSFVDLSSNYLTGDFPSCLKLSNGSQIVRYRGNCLANADQRQHPYRFCRNEALAVKIVPDKRKGRGSGSKVVVAMSIVGGTSLAGLMVLGIGLLFSRHAFKKPRTRVILEKAITTNPSRLFADAREICQMVKLGPLGLPAYRNFLLEEIKEATANFSRANLIGEGSYGLVYKGRFANDSLVAIRSLKMRKRRGVQAYTQHVELLSKLRHTHLVSALGHCFEYNTEDSTVSRIYLVFEYVPSGTLRDFISRQRPTWSQRITTAIEVAKGVQFLQTGILPGLYSNNIKITDVLLDSSLHVKLNNFNLPLLAENKEMGDADLPSSGSKESGKAICRVKADGNSDVRDFGVILMEIITGTAITSENDVSVIKDLFQVAIRADKTARKQILDPAACKEYSDNSLKIAMELCLRSLSSEQSERPSIEDVLWNLQFAAQVQDSWQGDTPSDRASPVFTSQ</sequence>
<keyword evidence="9 12" id="KW-0472">Membrane</keyword>